<reference evidence="1 2" key="1">
    <citation type="submission" date="2016-10" db="EMBL/GenBank/DDBJ databases">
        <authorList>
            <person name="de Groot N.N."/>
        </authorList>
    </citation>
    <scope>NUCLEOTIDE SEQUENCE [LARGE SCALE GENOMIC DNA]</scope>
    <source>
        <strain evidence="1 2">ATCC 35958</strain>
    </source>
</reference>
<organism evidence="1 2">
    <name type="scientific">Giesbergeria anulus</name>
    <dbReference type="NCBI Taxonomy" id="180197"/>
    <lineage>
        <taxon>Bacteria</taxon>
        <taxon>Pseudomonadati</taxon>
        <taxon>Pseudomonadota</taxon>
        <taxon>Betaproteobacteria</taxon>
        <taxon>Burkholderiales</taxon>
        <taxon>Comamonadaceae</taxon>
        <taxon>Giesbergeria</taxon>
    </lineage>
</organism>
<dbReference type="EMBL" id="FOGD01000007">
    <property type="protein sequence ID" value="SER36080.1"/>
    <property type="molecule type" value="Genomic_DNA"/>
</dbReference>
<proteinExistence type="predicted"/>
<dbReference type="STRING" id="180197.SAMN02982919_02238"/>
<evidence type="ECO:0000313" key="2">
    <source>
        <dbReference type="Proteomes" id="UP000199766"/>
    </source>
</evidence>
<protein>
    <submittedName>
        <fullName evidence="1">Uncharacterized protein</fullName>
    </submittedName>
</protein>
<evidence type="ECO:0000313" key="1">
    <source>
        <dbReference type="EMBL" id="SER36080.1"/>
    </source>
</evidence>
<sequence>MKKRYLEPGESIHLHFYGRVGKSGTLVDVQADLTEMVQACGNDHTQNKPDMGIGTIVRGKWTSDVFVEVETGKLWHNEDDGWY</sequence>
<keyword evidence="2" id="KW-1185">Reference proteome</keyword>
<dbReference type="RefSeq" id="WP_091457521.1">
    <property type="nucleotide sequence ID" value="NZ_FOGD01000007.1"/>
</dbReference>
<name>A0A1H9NJE2_9BURK</name>
<dbReference type="AlphaFoldDB" id="A0A1H9NJE2"/>
<accession>A0A1H9NJE2</accession>
<gene>
    <name evidence="1" type="ORF">SAMN02982919_02238</name>
</gene>
<dbReference type="Proteomes" id="UP000199766">
    <property type="component" value="Unassembled WGS sequence"/>
</dbReference>